<proteinExistence type="predicted"/>
<dbReference type="PANTHER" id="PTHR34474:SF4">
    <property type="entry name" value="HEME OXYGENASE (STAPHYLOBILIN-PRODUCING) 1"/>
    <property type="match status" value="1"/>
</dbReference>
<reference evidence="3" key="1">
    <citation type="journal article" date="2019" name="Int. J. Syst. Evol. Microbiol.">
        <title>The Global Catalogue of Microorganisms (GCM) 10K type strain sequencing project: providing services to taxonomists for standard genome sequencing and annotation.</title>
        <authorList>
            <consortium name="The Broad Institute Genomics Platform"/>
            <consortium name="The Broad Institute Genome Sequencing Center for Infectious Disease"/>
            <person name="Wu L."/>
            <person name="Ma J."/>
        </authorList>
    </citation>
    <scope>NUCLEOTIDE SEQUENCE [LARGE SCALE GENOMIC DNA]</scope>
    <source>
        <strain evidence="3">IBRC-M 10703</strain>
    </source>
</reference>
<feature type="domain" description="ABM" evidence="1">
    <location>
        <begin position="2"/>
        <end position="94"/>
    </location>
</feature>
<dbReference type="PROSITE" id="PS51725">
    <property type="entry name" value="ABM"/>
    <property type="match status" value="1"/>
</dbReference>
<keyword evidence="3" id="KW-1185">Reference proteome</keyword>
<evidence type="ECO:0000259" key="1">
    <source>
        <dbReference type="PROSITE" id="PS51725"/>
    </source>
</evidence>
<dbReference type="RefSeq" id="WP_379494758.1">
    <property type="nucleotide sequence ID" value="NZ_JBHSAO010000001.1"/>
</dbReference>
<dbReference type="InterPro" id="IPR011008">
    <property type="entry name" value="Dimeric_a/b-barrel"/>
</dbReference>
<dbReference type="NCBIfam" id="NF009840">
    <property type="entry name" value="PRK13315.1"/>
    <property type="match status" value="1"/>
</dbReference>
<evidence type="ECO:0000313" key="3">
    <source>
        <dbReference type="Proteomes" id="UP001595772"/>
    </source>
</evidence>
<dbReference type="InterPro" id="IPR007138">
    <property type="entry name" value="ABM_dom"/>
</dbReference>
<comment type="caution">
    <text evidence="2">The sequence shown here is derived from an EMBL/GenBank/DDBJ whole genome shotgun (WGS) entry which is preliminary data.</text>
</comment>
<dbReference type="PANTHER" id="PTHR34474">
    <property type="entry name" value="SIGNAL TRANSDUCTION PROTEIN TRAP"/>
    <property type="match status" value="1"/>
</dbReference>
<dbReference type="Gene3D" id="3.30.70.100">
    <property type="match status" value="1"/>
</dbReference>
<protein>
    <submittedName>
        <fullName evidence="2">Heme oxygenase</fullName>
    </submittedName>
</protein>
<evidence type="ECO:0000313" key="2">
    <source>
        <dbReference type="EMBL" id="MFC4022240.1"/>
    </source>
</evidence>
<dbReference type="InterPro" id="IPR050404">
    <property type="entry name" value="Heme-degrading_MO"/>
</dbReference>
<dbReference type="Proteomes" id="UP001595772">
    <property type="component" value="Unassembled WGS sequence"/>
</dbReference>
<gene>
    <name evidence="2" type="ORF">ACFOUV_00245</name>
</gene>
<organism evidence="2 3">
    <name type="scientific">Oceanobacillus longus</name>
    <dbReference type="NCBI Taxonomy" id="930120"/>
    <lineage>
        <taxon>Bacteria</taxon>
        <taxon>Bacillati</taxon>
        <taxon>Bacillota</taxon>
        <taxon>Bacilli</taxon>
        <taxon>Bacillales</taxon>
        <taxon>Bacillaceae</taxon>
        <taxon>Oceanobacillus</taxon>
    </lineage>
</organism>
<dbReference type="SUPFAM" id="SSF54909">
    <property type="entry name" value="Dimeric alpha+beta barrel"/>
    <property type="match status" value="1"/>
</dbReference>
<sequence length="108" mass="12307">MIIVTNRIKTKKGMAAKMAPAFTKSGPLQKMEGFHKVEVLITQNIEEYDEMNVNMYWETMENFTLWRNSDHFKEAHKGSKADPEKESPIIGSEMIISEIASTIEASPE</sequence>
<dbReference type="Pfam" id="PF03992">
    <property type="entry name" value="ABM"/>
    <property type="match status" value="1"/>
</dbReference>
<dbReference type="EMBL" id="JBHSAO010000001">
    <property type="protein sequence ID" value="MFC4022240.1"/>
    <property type="molecule type" value="Genomic_DNA"/>
</dbReference>
<name>A0ABV8GUH6_9BACI</name>
<accession>A0ABV8GUH6</accession>